<dbReference type="HOGENOM" id="CLU_004542_6_2_1"/>
<evidence type="ECO:0000313" key="10">
    <source>
        <dbReference type="Proteomes" id="UP000005206"/>
    </source>
</evidence>
<dbReference type="RefSeq" id="XP_003040217.1">
    <property type="nucleotide sequence ID" value="XM_003040171.1"/>
</dbReference>
<evidence type="ECO:0000256" key="4">
    <source>
        <dbReference type="ARBA" id="ARBA00012744"/>
    </source>
</evidence>
<keyword evidence="10" id="KW-1185">Reference proteome</keyword>
<dbReference type="InterPro" id="IPR050288">
    <property type="entry name" value="Cellulose_deg_GH3"/>
</dbReference>
<dbReference type="OrthoDB" id="47059at2759"/>
<evidence type="ECO:0000256" key="3">
    <source>
        <dbReference type="ARBA" id="ARBA00005336"/>
    </source>
</evidence>
<dbReference type="KEGG" id="nhe:NECHADRAFT_55015"/>
<keyword evidence="5" id="KW-0378">Hydrolase</keyword>
<dbReference type="AlphaFoldDB" id="C7ZNB7"/>
<dbReference type="Pfam" id="PF00933">
    <property type="entry name" value="Glyco_hydro_3"/>
    <property type="match status" value="1"/>
</dbReference>
<evidence type="ECO:0000256" key="1">
    <source>
        <dbReference type="ARBA" id="ARBA00000448"/>
    </source>
</evidence>
<dbReference type="EMBL" id="GG698965">
    <property type="protein sequence ID" value="EEU34504.1"/>
    <property type="molecule type" value="Genomic_DNA"/>
</dbReference>
<protein>
    <recommendedName>
        <fullName evidence="4">beta-glucosidase</fullName>
        <ecNumber evidence="4">3.2.1.21</ecNumber>
    </recommendedName>
</protein>
<dbReference type="InterPro" id="IPR017853">
    <property type="entry name" value="GH"/>
</dbReference>
<comment type="similarity">
    <text evidence="3">Belongs to the glycosyl hydrolase 3 family.</text>
</comment>
<feature type="domain" description="Glycoside hydrolase family 3 N-terminal" evidence="8">
    <location>
        <begin position="47"/>
        <end position="168"/>
    </location>
</feature>
<dbReference type="InParanoid" id="C7ZNB7"/>
<evidence type="ECO:0000256" key="6">
    <source>
        <dbReference type="ARBA" id="ARBA00023180"/>
    </source>
</evidence>
<organism evidence="9 10">
    <name type="scientific">Fusarium vanettenii (strain ATCC MYA-4622 / CBS 123669 / FGSC 9596 / NRRL 45880 / 77-13-4)</name>
    <name type="common">Fusarium solani subsp. pisi</name>
    <dbReference type="NCBI Taxonomy" id="660122"/>
    <lineage>
        <taxon>Eukaryota</taxon>
        <taxon>Fungi</taxon>
        <taxon>Dikarya</taxon>
        <taxon>Ascomycota</taxon>
        <taxon>Pezizomycotina</taxon>
        <taxon>Sordariomycetes</taxon>
        <taxon>Hypocreomycetidae</taxon>
        <taxon>Hypocreales</taxon>
        <taxon>Nectriaceae</taxon>
        <taxon>Fusarium</taxon>
        <taxon>Fusarium solani species complex</taxon>
        <taxon>Fusarium vanettenii</taxon>
    </lineage>
</organism>
<dbReference type="GeneID" id="9678031"/>
<dbReference type="VEuPathDB" id="FungiDB:NECHADRAFT_55015"/>
<evidence type="ECO:0000256" key="7">
    <source>
        <dbReference type="ARBA" id="ARBA00023295"/>
    </source>
</evidence>
<keyword evidence="7" id="KW-0326">Glycosidase</keyword>
<dbReference type="PANTHER" id="PTHR42715">
    <property type="entry name" value="BETA-GLUCOSIDASE"/>
    <property type="match status" value="1"/>
</dbReference>
<dbReference type="OMA" id="XIANADI"/>
<evidence type="ECO:0000259" key="8">
    <source>
        <dbReference type="Pfam" id="PF00933"/>
    </source>
</evidence>
<gene>
    <name evidence="9" type="ORF">NECHADRAFT_55015</name>
</gene>
<dbReference type="SUPFAM" id="SSF51445">
    <property type="entry name" value="(Trans)glycosidases"/>
    <property type="match status" value="1"/>
</dbReference>
<evidence type="ECO:0000313" key="9">
    <source>
        <dbReference type="EMBL" id="EEU34504.1"/>
    </source>
</evidence>
<feature type="non-terminal residue" evidence="9">
    <location>
        <position position="1"/>
    </location>
</feature>
<dbReference type="PANTHER" id="PTHR42715:SF3">
    <property type="entry name" value="BETA-GLUCOSIDASE B-RELATED"/>
    <property type="match status" value="1"/>
</dbReference>
<comment type="pathway">
    <text evidence="2">Glycan metabolism; cellulose degradation.</text>
</comment>
<reference evidence="9 10" key="1">
    <citation type="journal article" date="2009" name="PLoS Genet.">
        <title>The genome of Nectria haematococca: contribution of supernumerary chromosomes to gene expansion.</title>
        <authorList>
            <person name="Coleman J.J."/>
            <person name="Rounsley S.D."/>
            <person name="Rodriguez-Carres M."/>
            <person name="Kuo A."/>
            <person name="Wasmann C.C."/>
            <person name="Grimwood J."/>
            <person name="Schmutz J."/>
            <person name="Taga M."/>
            <person name="White G.J."/>
            <person name="Zhou S."/>
            <person name="Schwartz D.C."/>
            <person name="Freitag M."/>
            <person name="Ma L.J."/>
            <person name="Danchin E.G."/>
            <person name="Henrissat B."/>
            <person name="Coutinho P.M."/>
            <person name="Nelson D.R."/>
            <person name="Straney D."/>
            <person name="Napoli C.A."/>
            <person name="Barker B.M."/>
            <person name="Gribskov M."/>
            <person name="Rep M."/>
            <person name="Kroken S."/>
            <person name="Molnar I."/>
            <person name="Rensing C."/>
            <person name="Kennell J.C."/>
            <person name="Zamora J."/>
            <person name="Farman M.L."/>
            <person name="Selker E.U."/>
            <person name="Salamov A."/>
            <person name="Shapiro H."/>
            <person name="Pangilinan J."/>
            <person name="Lindquist E."/>
            <person name="Lamers C."/>
            <person name="Grigoriev I.V."/>
            <person name="Geiser D.M."/>
            <person name="Covert S.F."/>
            <person name="Temporini E."/>
            <person name="Vanetten H.D."/>
        </authorList>
    </citation>
    <scope>NUCLEOTIDE SEQUENCE [LARGE SCALE GENOMIC DNA]</scope>
    <source>
        <strain evidence="10">ATCC MYA-4622 / CBS 123669 / FGSC 9596 / NRRL 45880 / 77-13-4</strain>
    </source>
</reference>
<keyword evidence="6" id="KW-0325">Glycoprotein</keyword>
<dbReference type="InterPro" id="IPR036962">
    <property type="entry name" value="Glyco_hydro_3_N_sf"/>
</dbReference>
<evidence type="ECO:0000256" key="2">
    <source>
        <dbReference type="ARBA" id="ARBA00004987"/>
    </source>
</evidence>
<name>C7ZNB7_FUSV7</name>
<dbReference type="GO" id="GO:0008422">
    <property type="term" value="F:beta-glucosidase activity"/>
    <property type="evidence" value="ECO:0007669"/>
    <property type="project" value="UniProtKB-EC"/>
</dbReference>
<evidence type="ECO:0000256" key="5">
    <source>
        <dbReference type="ARBA" id="ARBA00022801"/>
    </source>
</evidence>
<dbReference type="Proteomes" id="UP000005206">
    <property type="component" value="Chromosome 13"/>
</dbReference>
<feature type="non-terminal residue" evidence="9">
    <location>
        <position position="168"/>
    </location>
</feature>
<sequence>LSLEEKVLLLLAVDWWRIPTILRDGKVLVPNVKSSDGPNGARGESYVSSVKATCFPCSTCLGASFDTDVAFQIGRYIALKALLKSAKILLAPTVNMIRSPIAGHNYETFSEDPWALGTLGATYVKGSQSVGVAATPKHFIANDVEKRRRFLLAEVDERTLREIYFLPF</sequence>
<comment type="catalytic activity">
    <reaction evidence="1">
        <text>Hydrolysis of terminal, non-reducing beta-D-glucosyl residues with release of beta-D-glucose.</text>
        <dbReference type="EC" id="3.2.1.21"/>
    </reaction>
</comment>
<dbReference type="PRINTS" id="PR00133">
    <property type="entry name" value="GLHYDRLASE3"/>
</dbReference>
<dbReference type="Gene3D" id="3.20.20.300">
    <property type="entry name" value="Glycoside hydrolase, family 3, N-terminal domain"/>
    <property type="match status" value="1"/>
</dbReference>
<dbReference type="eggNOG" id="ENOG502QR4D">
    <property type="taxonomic scope" value="Eukaryota"/>
</dbReference>
<accession>C7ZNB7</accession>
<dbReference type="EC" id="3.2.1.21" evidence="4"/>
<dbReference type="GO" id="GO:0009251">
    <property type="term" value="P:glucan catabolic process"/>
    <property type="evidence" value="ECO:0007669"/>
    <property type="project" value="TreeGrafter"/>
</dbReference>
<proteinExistence type="inferred from homology"/>
<dbReference type="STRING" id="660122.C7ZNB7"/>
<dbReference type="InterPro" id="IPR001764">
    <property type="entry name" value="Glyco_hydro_3_N"/>
</dbReference>